<gene>
    <name evidence="2" type="ORF">VK70_24655</name>
</gene>
<dbReference type="AlphaFoldDB" id="A0A0F7FEG3"/>
<dbReference type="EMBL" id="CP011114">
    <property type="protein sequence ID" value="AKG37285.1"/>
    <property type="molecule type" value="Genomic_DNA"/>
</dbReference>
<evidence type="ECO:0000313" key="2">
    <source>
        <dbReference type="EMBL" id="AKG37285.1"/>
    </source>
</evidence>
<sequence length="285" mass="31053">MKLKCNRLSVFILVITVMLSGCGAAAKEELQDPYLDPMSLSMGHAHGGAAAETSAEKAIEAVWSWPEGKPEAGRPAKLKLQLADGAGKPLTKLDIVHEQRLHLVAVSGDLRHFQHIHPNYNGDGSFEIAVTFPSGGPYTLFADFTPTGYHALTRSTIVEVSGEKPAPQPLKPDAQLSGQFEGMGVSLHYDHLIAKINTMMTFTFKDSRTGRPVRDLELYLGAVGHVMIVDSTARTFLHVHPLNWGSSGPQAAFSVTFSESGIYKMWGQFKRDGRIVTVPFTIEVP</sequence>
<reference evidence="2 3" key="2">
    <citation type="journal article" date="2016" name="Genome Announc.">
        <title>Genome Sequence of a Gram-Positive Diazotroph, Paenibacillus durus Type Strain ATCC 35681.</title>
        <authorList>
            <person name="Halim M.A."/>
            <person name="Rahman A.Y."/>
            <person name="Sim K.S."/>
            <person name="Yam H.C."/>
            <person name="Rahim A.A."/>
            <person name="Ghazali A.H."/>
            <person name="Najimudin N."/>
        </authorList>
    </citation>
    <scope>NUCLEOTIDE SEQUENCE [LARGE SCALE GENOMIC DNA]</scope>
    <source>
        <strain evidence="2 3">ATCC 35681</strain>
    </source>
</reference>
<evidence type="ECO:0008006" key="4">
    <source>
        <dbReference type="Google" id="ProtNLM"/>
    </source>
</evidence>
<accession>A0A0F7FEG3</accession>
<dbReference type="RefSeq" id="WP_036637876.1">
    <property type="nucleotide sequence ID" value="NZ_ASQQ01000007.1"/>
</dbReference>
<dbReference type="PROSITE" id="PS51257">
    <property type="entry name" value="PROKAR_LIPOPROTEIN"/>
    <property type="match status" value="1"/>
</dbReference>
<feature type="chain" id="PRO_5002515586" description="YtkA-like domain-containing protein" evidence="1">
    <location>
        <begin position="27"/>
        <end position="285"/>
    </location>
</feature>
<feature type="signal peptide" evidence="1">
    <location>
        <begin position="1"/>
        <end position="26"/>
    </location>
</feature>
<protein>
    <recommendedName>
        <fullName evidence="4">YtkA-like domain-containing protein</fullName>
    </recommendedName>
</protein>
<evidence type="ECO:0000256" key="1">
    <source>
        <dbReference type="SAM" id="SignalP"/>
    </source>
</evidence>
<proteinExistence type="predicted"/>
<name>A0A0F7FEG3_PAEDU</name>
<keyword evidence="1" id="KW-0732">Signal</keyword>
<reference evidence="2 3" key="1">
    <citation type="submission" date="2015-03" db="EMBL/GenBank/DDBJ databases">
        <authorList>
            <person name="Abdul Halim M."/>
        </authorList>
    </citation>
    <scope>NUCLEOTIDE SEQUENCE [LARGE SCALE GENOMIC DNA]</scope>
    <source>
        <strain evidence="2 3">ATCC 35681</strain>
    </source>
</reference>
<evidence type="ECO:0000313" key="3">
    <source>
        <dbReference type="Proteomes" id="UP000034189"/>
    </source>
</evidence>
<dbReference type="OrthoDB" id="128043at2"/>
<dbReference type="Proteomes" id="UP000034189">
    <property type="component" value="Chromosome"/>
</dbReference>
<organism evidence="2 3">
    <name type="scientific">Paenibacillus durus ATCC 35681</name>
    <dbReference type="NCBI Taxonomy" id="1333534"/>
    <lineage>
        <taxon>Bacteria</taxon>
        <taxon>Bacillati</taxon>
        <taxon>Bacillota</taxon>
        <taxon>Bacilli</taxon>
        <taxon>Bacillales</taxon>
        <taxon>Paenibacillaceae</taxon>
        <taxon>Paenibacillus</taxon>
    </lineage>
</organism>
<dbReference type="HOGENOM" id="CLU_055269_0_1_9"/>
<dbReference type="PATRIC" id="fig|1333534.5.peg.5393"/>